<evidence type="ECO:0000313" key="4">
    <source>
        <dbReference type="Proteomes" id="UP000054937"/>
    </source>
</evidence>
<feature type="coiled-coil region" evidence="1">
    <location>
        <begin position="609"/>
        <end position="644"/>
    </location>
</feature>
<dbReference type="Gene3D" id="2.130.10.10">
    <property type="entry name" value="YVTN repeat-like/Quinoprotein amine dehydrogenase"/>
    <property type="match status" value="2"/>
</dbReference>
<dbReference type="EMBL" id="LDAU01000105">
    <property type="protein sequence ID" value="KRX05659.1"/>
    <property type="molecule type" value="Genomic_DNA"/>
</dbReference>
<sequence length="776" mass="89928">MNQDANFETPQKEKQITNSILKKDNNKSTNKKKSQVSIQEINDKISPTNAQFNKMRIGGQFGSDLQKQNEKIPSIQSLHGLEEDQDDNINNQKIQFQDVLKKFSNLKCPTHKIRICDHICNLKNCTFSKSIYCSKCLLEDESHVKQHKENFQSLEDYLPEQINKLAGQHLVKKLENLCIYKNEMLSYTNKKCDNLIKRINNDFQEILNTVTAYCEQMKCSLVDQVKKFQKQKGQEFQEISKNIDKYIRINDQQRARIYQEFEEIINNNFDFSEIVKMKGFSAKFDSEIFADQQKEELTRIEYDLKNNQYYNKADIENIKIQIEELLQNPYEKNSLINFSPLLPKPNLQEKKVESMIQNNDLFSIIEKQSTHPSLANIATLNTQLKHPINSICYININYQNKNSKQKDLNNLNESQNNYFNQNNIKFATASSDPQNSIRLWGYTNNFTLYELGSKAGKGKFTVNTENHIALNLHFQSDQNLLFAAMSNSQIYVYDLSNMEDMVEKIANFVGHNKPIRCLSIQIPLILSIGHDQMLNIYQTSNIYNQAQNKNIEPITNLELDSDYRVVHHQQHIIALGNNTGKIKIVHITNQDGQNYTAKSQFDNESDFNIQNSQDSISSQENLNKNEQQEKLELSLKQVKELQISSAKITALQISLNLKELYIGTASGSFAIIDLKKFQTIFKTVLNKGQIFGINLFQSMNQVFYLSVVGWDNQINLIDKKNNCIVSDTKLKLKYQEKKHFNLQGLRICQDPFNKNFYGIVTGNDDSSIEIIQYSFK</sequence>
<dbReference type="InParanoid" id="A0A0V0QTY6"/>
<feature type="compositionally biased region" description="Basic and acidic residues" evidence="2">
    <location>
        <begin position="10"/>
        <end position="26"/>
    </location>
</feature>
<keyword evidence="4" id="KW-1185">Reference proteome</keyword>
<evidence type="ECO:0000256" key="2">
    <source>
        <dbReference type="SAM" id="MobiDB-lite"/>
    </source>
</evidence>
<proteinExistence type="predicted"/>
<evidence type="ECO:0000256" key="1">
    <source>
        <dbReference type="SAM" id="Coils"/>
    </source>
</evidence>
<dbReference type="Proteomes" id="UP000054937">
    <property type="component" value="Unassembled WGS sequence"/>
</dbReference>
<dbReference type="AlphaFoldDB" id="A0A0V0QTY6"/>
<gene>
    <name evidence="3" type="ORF">PPERSA_09799</name>
</gene>
<protein>
    <submittedName>
        <fullName evidence="3">WD40-repeat-containing domain</fullName>
    </submittedName>
</protein>
<dbReference type="OrthoDB" id="256303at2759"/>
<dbReference type="OMA" id="ICYININ"/>
<dbReference type="InterPro" id="IPR015943">
    <property type="entry name" value="WD40/YVTN_repeat-like_dom_sf"/>
</dbReference>
<reference evidence="3 4" key="1">
    <citation type="journal article" date="2015" name="Sci. Rep.">
        <title>Genome of the facultative scuticociliatosis pathogen Pseudocohnilembus persalinus provides insight into its virulence through horizontal gene transfer.</title>
        <authorList>
            <person name="Xiong J."/>
            <person name="Wang G."/>
            <person name="Cheng J."/>
            <person name="Tian M."/>
            <person name="Pan X."/>
            <person name="Warren A."/>
            <person name="Jiang C."/>
            <person name="Yuan D."/>
            <person name="Miao W."/>
        </authorList>
    </citation>
    <scope>NUCLEOTIDE SEQUENCE [LARGE SCALE GENOMIC DNA]</scope>
    <source>
        <strain evidence="3">36N120E</strain>
    </source>
</reference>
<name>A0A0V0QTY6_PSEPJ</name>
<dbReference type="InterPro" id="IPR036322">
    <property type="entry name" value="WD40_repeat_dom_sf"/>
</dbReference>
<feature type="region of interest" description="Disordered" evidence="2">
    <location>
        <begin position="1"/>
        <end position="38"/>
    </location>
</feature>
<evidence type="ECO:0000313" key="3">
    <source>
        <dbReference type="EMBL" id="KRX05659.1"/>
    </source>
</evidence>
<comment type="caution">
    <text evidence="3">The sequence shown here is derived from an EMBL/GenBank/DDBJ whole genome shotgun (WGS) entry which is preliminary data.</text>
</comment>
<accession>A0A0V0QTY6</accession>
<keyword evidence="1" id="KW-0175">Coiled coil</keyword>
<organism evidence="3 4">
    <name type="scientific">Pseudocohnilembus persalinus</name>
    <name type="common">Ciliate</name>
    <dbReference type="NCBI Taxonomy" id="266149"/>
    <lineage>
        <taxon>Eukaryota</taxon>
        <taxon>Sar</taxon>
        <taxon>Alveolata</taxon>
        <taxon>Ciliophora</taxon>
        <taxon>Intramacronucleata</taxon>
        <taxon>Oligohymenophorea</taxon>
        <taxon>Scuticociliatia</taxon>
        <taxon>Philasterida</taxon>
        <taxon>Pseudocohnilembidae</taxon>
        <taxon>Pseudocohnilembus</taxon>
    </lineage>
</organism>
<dbReference type="SUPFAM" id="SSF50978">
    <property type="entry name" value="WD40 repeat-like"/>
    <property type="match status" value="1"/>
</dbReference>